<reference evidence="2 3" key="1">
    <citation type="submission" date="2018-11" db="EMBL/GenBank/DDBJ databases">
        <authorList>
            <consortium name="Pathogen Informatics"/>
        </authorList>
    </citation>
    <scope>NUCLEOTIDE SEQUENCE [LARGE SCALE GENOMIC DNA]</scope>
</reference>
<gene>
    <name evidence="2" type="ORF">DILT_LOCUS17225</name>
</gene>
<protein>
    <submittedName>
        <fullName evidence="2">Uncharacterized protein</fullName>
    </submittedName>
</protein>
<feature type="compositionally biased region" description="Polar residues" evidence="1">
    <location>
        <begin position="18"/>
        <end position="27"/>
    </location>
</feature>
<sequence length="148" mass="16670">MVLSPPPQPSPPTPETVKVSTISQLKLQTPPHQQDQPDEHPTPPTVIPSKTVPTATQSPVHRVLRPTTKIDSPFIESDVPTVWKRGRRGPERHHDIFQYSRGQKHHKKQAKTTCCWLGDVDRGTKTTYVDKAKKEHLQNPGLQNPVFS</sequence>
<proteinExistence type="predicted"/>
<evidence type="ECO:0000256" key="1">
    <source>
        <dbReference type="SAM" id="MobiDB-lite"/>
    </source>
</evidence>
<name>A0A3P7NTQ4_DIBLA</name>
<dbReference type="Proteomes" id="UP000281553">
    <property type="component" value="Unassembled WGS sequence"/>
</dbReference>
<dbReference type="OrthoDB" id="10670869at2759"/>
<feature type="region of interest" description="Disordered" evidence="1">
    <location>
        <begin position="1"/>
        <end position="72"/>
    </location>
</feature>
<organism evidence="2 3">
    <name type="scientific">Dibothriocephalus latus</name>
    <name type="common">Fish tapeworm</name>
    <name type="synonym">Diphyllobothrium latum</name>
    <dbReference type="NCBI Taxonomy" id="60516"/>
    <lineage>
        <taxon>Eukaryota</taxon>
        <taxon>Metazoa</taxon>
        <taxon>Spiralia</taxon>
        <taxon>Lophotrochozoa</taxon>
        <taxon>Platyhelminthes</taxon>
        <taxon>Cestoda</taxon>
        <taxon>Eucestoda</taxon>
        <taxon>Diphyllobothriidea</taxon>
        <taxon>Diphyllobothriidae</taxon>
        <taxon>Dibothriocephalus</taxon>
    </lineage>
</organism>
<accession>A0A3P7NTQ4</accession>
<dbReference type="AlphaFoldDB" id="A0A3P7NTQ4"/>
<evidence type="ECO:0000313" key="3">
    <source>
        <dbReference type="Proteomes" id="UP000281553"/>
    </source>
</evidence>
<feature type="compositionally biased region" description="Pro residues" evidence="1">
    <location>
        <begin position="1"/>
        <end position="14"/>
    </location>
</feature>
<keyword evidence="3" id="KW-1185">Reference proteome</keyword>
<dbReference type="EMBL" id="UYRU01090169">
    <property type="protein sequence ID" value="VDN37077.1"/>
    <property type="molecule type" value="Genomic_DNA"/>
</dbReference>
<evidence type="ECO:0000313" key="2">
    <source>
        <dbReference type="EMBL" id="VDN37077.1"/>
    </source>
</evidence>